<organism evidence="1 2">
    <name type="scientific">Araneus ventricosus</name>
    <name type="common">Orbweaver spider</name>
    <name type="synonym">Epeira ventricosa</name>
    <dbReference type="NCBI Taxonomy" id="182803"/>
    <lineage>
        <taxon>Eukaryota</taxon>
        <taxon>Metazoa</taxon>
        <taxon>Ecdysozoa</taxon>
        <taxon>Arthropoda</taxon>
        <taxon>Chelicerata</taxon>
        <taxon>Arachnida</taxon>
        <taxon>Araneae</taxon>
        <taxon>Araneomorphae</taxon>
        <taxon>Entelegynae</taxon>
        <taxon>Araneoidea</taxon>
        <taxon>Araneidae</taxon>
        <taxon>Araneus</taxon>
    </lineage>
</organism>
<dbReference type="OrthoDB" id="7971529at2759"/>
<comment type="caution">
    <text evidence="1">The sequence shown here is derived from an EMBL/GenBank/DDBJ whole genome shotgun (WGS) entry which is preliminary data.</text>
</comment>
<reference evidence="1 2" key="1">
    <citation type="journal article" date="2019" name="Sci. Rep.">
        <title>Orb-weaving spider Araneus ventricosus genome elucidates the spidroin gene catalogue.</title>
        <authorList>
            <person name="Kono N."/>
            <person name="Nakamura H."/>
            <person name="Ohtoshi R."/>
            <person name="Moran D.A.P."/>
            <person name="Shinohara A."/>
            <person name="Yoshida Y."/>
            <person name="Fujiwara M."/>
            <person name="Mori M."/>
            <person name="Tomita M."/>
            <person name="Arakawa K."/>
        </authorList>
    </citation>
    <scope>NUCLEOTIDE SEQUENCE [LARGE SCALE GENOMIC DNA]</scope>
</reference>
<evidence type="ECO:0000313" key="2">
    <source>
        <dbReference type="Proteomes" id="UP000499080"/>
    </source>
</evidence>
<evidence type="ECO:0008006" key="3">
    <source>
        <dbReference type="Google" id="ProtNLM"/>
    </source>
</evidence>
<accession>A0A4Y1ZJ87</accession>
<sequence length="62" mass="7023">FLVYCPGTNASIERVFAIANDFWTCEKSGLNIDTLAEDLAVKFNMKVISYSEISNIWLEDDT</sequence>
<dbReference type="Proteomes" id="UP000499080">
    <property type="component" value="Unassembled WGS sequence"/>
</dbReference>
<gene>
    <name evidence="1" type="ORF">AVEN_59780_1</name>
</gene>
<name>A0A4Y1ZJ87_ARAVE</name>
<dbReference type="EMBL" id="BGPR01075040">
    <property type="protein sequence ID" value="GBL53058.1"/>
    <property type="molecule type" value="Genomic_DNA"/>
</dbReference>
<proteinExistence type="predicted"/>
<feature type="non-terminal residue" evidence="1">
    <location>
        <position position="1"/>
    </location>
</feature>
<evidence type="ECO:0000313" key="1">
    <source>
        <dbReference type="EMBL" id="GBL53058.1"/>
    </source>
</evidence>
<keyword evidence="2" id="KW-1185">Reference proteome</keyword>
<protein>
    <recommendedName>
        <fullName evidence="3">HAT C-terminal dimerisation domain-containing protein</fullName>
    </recommendedName>
</protein>
<dbReference type="AlphaFoldDB" id="A0A4Y1ZJ87"/>